<dbReference type="CDD" id="cd09725">
    <property type="entry name" value="Cas2_I_II_III"/>
    <property type="match status" value="1"/>
</dbReference>
<dbReference type="GO" id="GO:0043571">
    <property type="term" value="P:maintenance of CRISPR repeat elements"/>
    <property type="evidence" value="ECO:0007669"/>
    <property type="project" value="UniProtKB-UniRule"/>
</dbReference>
<dbReference type="AlphaFoldDB" id="A0A511N1S6"/>
<dbReference type="InterPro" id="IPR019199">
    <property type="entry name" value="Virulence_VapD/CRISPR_Cas2"/>
</dbReference>
<dbReference type="PANTHER" id="PTHR34405">
    <property type="entry name" value="CRISPR-ASSOCIATED ENDORIBONUCLEASE CAS2"/>
    <property type="match status" value="1"/>
</dbReference>
<dbReference type="InterPro" id="IPR021127">
    <property type="entry name" value="CRISPR_associated_Cas2"/>
</dbReference>
<evidence type="ECO:0000256" key="10">
    <source>
        <dbReference type="PIRNR" id="PIRNR032582"/>
    </source>
</evidence>
<evidence type="ECO:0000256" key="1">
    <source>
        <dbReference type="ARBA" id="ARBA00001946"/>
    </source>
</evidence>
<proteinExistence type="inferred from homology"/>
<comment type="function">
    <text evidence="9">CRISPR (clustered regularly interspaced short palindromic repeat), is an adaptive immune system that provides protection against mobile genetic elements (viruses, transposable elements and conjugative plasmids). CRISPR clusters contain sequences complementary to antecedent mobile elements and target invading nucleic acids. CRISPR clusters are transcribed and processed into CRISPR RNA (crRNA). Functions as a ssRNA-specific endoribonuclease. Involved in the integration of spacer DNA into the CRISPR cassette.</text>
</comment>
<dbReference type="GO" id="GO:0004521">
    <property type="term" value="F:RNA endonuclease activity"/>
    <property type="evidence" value="ECO:0007669"/>
    <property type="project" value="UniProtKB-UniRule"/>
</dbReference>
<keyword evidence="6 9" id="KW-0378">Hydrolase</keyword>
<dbReference type="GO" id="GO:0046872">
    <property type="term" value="F:metal ion binding"/>
    <property type="evidence" value="ECO:0007669"/>
    <property type="project" value="UniProtKB-UniRule"/>
</dbReference>
<evidence type="ECO:0000256" key="3">
    <source>
        <dbReference type="ARBA" id="ARBA00022722"/>
    </source>
</evidence>
<comment type="caution">
    <text evidence="11">The sequence shown here is derived from an EMBL/GenBank/DDBJ whole genome shotgun (WGS) entry which is preliminary data.</text>
</comment>
<evidence type="ECO:0000256" key="5">
    <source>
        <dbReference type="ARBA" id="ARBA00022759"/>
    </source>
</evidence>
<dbReference type="GO" id="GO:0016787">
    <property type="term" value="F:hydrolase activity"/>
    <property type="evidence" value="ECO:0007669"/>
    <property type="project" value="UniProtKB-KW"/>
</dbReference>
<comment type="subunit">
    <text evidence="9">Homodimer, forms a heterotetramer with a Cas1 homodimer.</text>
</comment>
<sequence>MDVLITYDVNTQTREGRRRLRKIATACQNYGQRVQLSVFECTINQMQLETLEAKLLGIMDVEQDSLRIYVLKTGREKALKVYGLDHYVDFQDPLIL</sequence>
<reference evidence="11 12" key="1">
    <citation type="submission" date="2019-07" db="EMBL/GenBank/DDBJ databases">
        <title>Whole genome shotgun sequence of Deinococcus cellulosilyticus NBRC 106333.</title>
        <authorList>
            <person name="Hosoyama A."/>
            <person name="Uohara A."/>
            <person name="Ohji S."/>
            <person name="Ichikawa N."/>
        </authorList>
    </citation>
    <scope>NUCLEOTIDE SEQUENCE [LARGE SCALE GENOMIC DNA]</scope>
    <source>
        <strain evidence="11 12">NBRC 106333</strain>
    </source>
</reference>
<accession>A0A511N1S6</accession>
<dbReference type="RefSeq" id="WP_146884133.1">
    <property type="nucleotide sequence ID" value="NZ_BJXB01000007.1"/>
</dbReference>
<evidence type="ECO:0000256" key="4">
    <source>
        <dbReference type="ARBA" id="ARBA00022723"/>
    </source>
</evidence>
<dbReference type="OrthoDB" id="9798176at2"/>
<comment type="similarity">
    <text evidence="2 9 10">Belongs to the CRISPR-associated endoribonuclease Cas2 protein family.</text>
</comment>
<evidence type="ECO:0000256" key="6">
    <source>
        <dbReference type="ARBA" id="ARBA00022801"/>
    </source>
</evidence>
<dbReference type="EMBL" id="BJXB01000007">
    <property type="protein sequence ID" value="GEM46316.1"/>
    <property type="molecule type" value="Genomic_DNA"/>
</dbReference>
<dbReference type="Proteomes" id="UP000321306">
    <property type="component" value="Unassembled WGS sequence"/>
</dbReference>
<dbReference type="PIRSF" id="PIRSF032582">
    <property type="entry name" value="Cas2"/>
    <property type="match status" value="1"/>
</dbReference>
<keyword evidence="5 9" id="KW-0255">Endonuclease</keyword>
<evidence type="ECO:0000256" key="2">
    <source>
        <dbReference type="ARBA" id="ARBA00009959"/>
    </source>
</evidence>
<keyword evidence="3 9" id="KW-0540">Nuclease</keyword>
<evidence type="ECO:0000256" key="9">
    <source>
        <dbReference type="HAMAP-Rule" id="MF_01471"/>
    </source>
</evidence>
<dbReference type="GO" id="GO:0051607">
    <property type="term" value="P:defense response to virus"/>
    <property type="evidence" value="ECO:0007669"/>
    <property type="project" value="UniProtKB-UniRule"/>
</dbReference>
<name>A0A511N1S6_DEIC1</name>
<keyword evidence="8 9" id="KW-0051">Antiviral defense</keyword>
<dbReference type="NCBIfam" id="TIGR01573">
    <property type="entry name" value="cas2"/>
    <property type="match status" value="1"/>
</dbReference>
<dbReference type="SUPFAM" id="SSF143430">
    <property type="entry name" value="TTP0101/SSO1404-like"/>
    <property type="match status" value="1"/>
</dbReference>
<organism evidence="11 12">
    <name type="scientific">Deinococcus cellulosilyticus (strain DSM 18568 / NBRC 106333 / KACC 11606 / 5516J-15)</name>
    <dbReference type="NCBI Taxonomy" id="1223518"/>
    <lineage>
        <taxon>Bacteria</taxon>
        <taxon>Thermotogati</taxon>
        <taxon>Deinococcota</taxon>
        <taxon>Deinococci</taxon>
        <taxon>Deinococcales</taxon>
        <taxon>Deinococcaceae</taxon>
        <taxon>Deinococcus</taxon>
    </lineage>
</organism>
<gene>
    <name evidence="11" type="primary">cas2-1</name>
    <name evidence="9" type="synonym">cas2</name>
    <name evidence="11" type="ORF">DC3_19510</name>
</gene>
<comment type="cofactor">
    <cofactor evidence="1 9">
        <name>Mg(2+)</name>
        <dbReference type="ChEBI" id="CHEBI:18420"/>
    </cofactor>
</comment>
<dbReference type="PANTHER" id="PTHR34405:SF3">
    <property type="entry name" value="CRISPR-ASSOCIATED ENDORIBONUCLEASE CAS2 3"/>
    <property type="match status" value="1"/>
</dbReference>
<evidence type="ECO:0000313" key="11">
    <source>
        <dbReference type="EMBL" id="GEM46316.1"/>
    </source>
</evidence>
<dbReference type="Pfam" id="PF09827">
    <property type="entry name" value="CRISPR_Cas2"/>
    <property type="match status" value="1"/>
</dbReference>
<keyword evidence="12" id="KW-1185">Reference proteome</keyword>
<feature type="binding site" evidence="9">
    <location>
        <position position="8"/>
    </location>
    <ligand>
        <name>Mg(2+)</name>
        <dbReference type="ChEBI" id="CHEBI:18420"/>
        <note>catalytic</note>
    </ligand>
</feature>
<keyword evidence="4 9" id="KW-0479">Metal-binding</keyword>
<dbReference type="HAMAP" id="MF_01471">
    <property type="entry name" value="Cas2"/>
    <property type="match status" value="1"/>
</dbReference>
<dbReference type="Gene3D" id="3.30.70.240">
    <property type="match status" value="1"/>
</dbReference>
<evidence type="ECO:0000256" key="8">
    <source>
        <dbReference type="ARBA" id="ARBA00023118"/>
    </source>
</evidence>
<evidence type="ECO:0000313" key="12">
    <source>
        <dbReference type="Proteomes" id="UP000321306"/>
    </source>
</evidence>
<dbReference type="EC" id="3.1.-.-" evidence="9"/>
<keyword evidence="7 9" id="KW-0460">Magnesium</keyword>
<evidence type="ECO:0000256" key="7">
    <source>
        <dbReference type="ARBA" id="ARBA00022842"/>
    </source>
</evidence>
<protein>
    <recommendedName>
        <fullName evidence="9">CRISPR-associated endoribonuclease Cas2</fullName>
        <ecNumber evidence="9">3.1.-.-</ecNumber>
    </recommendedName>
</protein>